<name>A0A562ZT62_9BURK</name>
<evidence type="ECO:0000313" key="2">
    <source>
        <dbReference type="EMBL" id="TWO71475.1"/>
    </source>
</evidence>
<dbReference type="EMBL" id="VOBQ01000008">
    <property type="protein sequence ID" value="TWO71475.1"/>
    <property type="molecule type" value="Genomic_DNA"/>
</dbReference>
<feature type="region of interest" description="Disordered" evidence="1">
    <location>
        <begin position="1"/>
        <end position="33"/>
    </location>
</feature>
<gene>
    <name evidence="2" type="ORF">FN976_11205</name>
</gene>
<dbReference type="AlphaFoldDB" id="A0A562ZT62"/>
<dbReference type="OrthoDB" id="9156100at2"/>
<organism evidence="2 3">
    <name type="scientific">Caenimonas sedimenti</name>
    <dbReference type="NCBI Taxonomy" id="2596921"/>
    <lineage>
        <taxon>Bacteria</taxon>
        <taxon>Pseudomonadati</taxon>
        <taxon>Pseudomonadota</taxon>
        <taxon>Betaproteobacteria</taxon>
        <taxon>Burkholderiales</taxon>
        <taxon>Comamonadaceae</taxon>
        <taxon>Caenimonas</taxon>
    </lineage>
</organism>
<proteinExistence type="predicted"/>
<protein>
    <submittedName>
        <fullName evidence="2">Uncharacterized protein</fullName>
    </submittedName>
</protein>
<dbReference type="RefSeq" id="WP_145893086.1">
    <property type="nucleotide sequence ID" value="NZ_VOBQ01000008.1"/>
</dbReference>
<reference evidence="2 3" key="1">
    <citation type="submission" date="2019-07" db="EMBL/GenBank/DDBJ databases">
        <title>Caenimonas sedimenti sp. nov., isolated from activated sludge.</title>
        <authorList>
            <person name="Xu J."/>
        </authorList>
    </citation>
    <scope>NUCLEOTIDE SEQUENCE [LARGE SCALE GENOMIC DNA]</scope>
    <source>
        <strain evidence="2 3">HX-9-20</strain>
    </source>
</reference>
<accession>A0A562ZT62</accession>
<evidence type="ECO:0000313" key="3">
    <source>
        <dbReference type="Proteomes" id="UP000318199"/>
    </source>
</evidence>
<dbReference type="Proteomes" id="UP000318199">
    <property type="component" value="Unassembled WGS sequence"/>
</dbReference>
<evidence type="ECO:0000256" key="1">
    <source>
        <dbReference type="SAM" id="MobiDB-lite"/>
    </source>
</evidence>
<sequence>MSQHDNAKGEELPDESSPFMAAARELARNPDSPASLRIMSEMKRVLAPSQRVVEELVQALCESIENPGLTTNAQVAAAKARWEQVTGAQLDAGLMRKFEEDAHTELEDRMRRPPPLEQVLEQFDPAARTPDCGYKLGADLEGLQGTWHRLWALLRLQASSKMDMTDGIEMVRAQFETLLGRGLQDVELARLTRHAAALAPQMRSQFEALAAKANKREPEPPG</sequence>
<comment type="caution">
    <text evidence="2">The sequence shown here is derived from an EMBL/GenBank/DDBJ whole genome shotgun (WGS) entry which is preliminary data.</text>
</comment>
<keyword evidence="3" id="KW-1185">Reference proteome</keyword>
<feature type="compositionally biased region" description="Basic and acidic residues" evidence="1">
    <location>
        <begin position="1"/>
        <end position="11"/>
    </location>
</feature>